<name>A0ACC1S8Z4_9HYPO</name>
<dbReference type="Proteomes" id="UP001148629">
    <property type="component" value="Unassembled WGS sequence"/>
</dbReference>
<organism evidence="1 2">
    <name type="scientific">Fusarium decemcellulare</name>
    <dbReference type="NCBI Taxonomy" id="57161"/>
    <lineage>
        <taxon>Eukaryota</taxon>
        <taxon>Fungi</taxon>
        <taxon>Dikarya</taxon>
        <taxon>Ascomycota</taxon>
        <taxon>Pezizomycotina</taxon>
        <taxon>Sordariomycetes</taxon>
        <taxon>Hypocreomycetidae</taxon>
        <taxon>Hypocreales</taxon>
        <taxon>Nectriaceae</taxon>
        <taxon>Fusarium</taxon>
        <taxon>Fusarium decemcellulare species complex</taxon>
    </lineage>
</organism>
<accession>A0ACC1S8Z4</accession>
<proteinExistence type="predicted"/>
<keyword evidence="2" id="KW-1185">Reference proteome</keyword>
<gene>
    <name evidence="1" type="ORF">NM208_g7464</name>
</gene>
<evidence type="ECO:0000313" key="1">
    <source>
        <dbReference type="EMBL" id="KAJ3534623.1"/>
    </source>
</evidence>
<comment type="caution">
    <text evidence="1">The sequence shown here is derived from an EMBL/GenBank/DDBJ whole genome shotgun (WGS) entry which is preliminary data.</text>
</comment>
<reference evidence="1" key="1">
    <citation type="submission" date="2022-08" db="EMBL/GenBank/DDBJ databases">
        <title>Genome Sequence of Fusarium decemcellulare.</title>
        <authorList>
            <person name="Buettner E."/>
        </authorList>
    </citation>
    <scope>NUCLEOTIDE SEQUENCE</scope>
    <source>
        <strain evidence="1">Babe19</strain>
    </source>
</reference>
<sequence>MVCSLWARMGLLYLSGVSATLVVSRQVHLGDNEYFVPPDVSWKLPSWDELTHHNELTPVTVVSLNDTVNAVNIAAVLDKFGTTDDVWTAFFAQTLYIQSPSSKAPKGRWWKDLAPEYNISAVFYSNTEKPETIAAGPYFIHGATRSVYRAYKLYPDTSQAFIQSSYQDPFETHHPLRAASYSAAGLTVAVPSRLYFTPTDEKPLAGIRISVKDIFDLKGLKTSAGNRAFYGMSKIKSETALSVQKLIDAGAVVIGKNKLSEFAFAGIYVTEHIDYLLPFNPRGDGYNSPSDSSGGSAAAVASYDWLDASIGSDTGGSIRGPAAANGVYGNRPSQGAVNLTGVIPLSPAMDTAGILTRDPILWSKITQVLYSGSIKDRRSRYPKSIFLDPLSAQKLADAKKKYPKVTDATDNFLKSVSELLSAKVTTFSIDEAWNKSGPAAFKGTPISNIVDLVYRNLTFQEQWLTFGKGFVEEYMSLHDGEFPYMTPLTRLGWLTVNATMGEDIHQQDLRYKAGVEEWFSKNVLSSDNGTCSNALYIYFTLPSTTYKPDVSKDSSNLYITELINKVSAQQIEILKLNSTINCNTTMASEETCQQSLQAIERATSQPETPVYAGRLASIAGVPDYALTLGSFDLGELTFSNATLKSQQLPLSVDIMAAKGCDFMLFDLIEDLHKAGSLRNVNTGRIVSLAKAFVYLFPSLLLSTPSLNENILHFLPLLEDEGSDKLSNTMDEKIKKRVRDFLAKRDAQQPPQRDHQEPIVYPIAPSDPIFFASLDEMVCQIHLAPEAATRLTGEYREEQKGKQVGKTEWNQRRTDVKDRLLGFSISCERFRSVCKLKLDQSRGHRQNASMASQVEPRSGQTPKSPFNGGTGFIGGVALRNYQRDMEAHHAEATDGGRGLGLLGQYSASQPTLAPNNAAPTRPPPQVLKNTKAVSSFSTPTELQNSAAAPTGRRPAGTRLVTELPSLSQTTSNTEPPKPRKGLPFLKKSHVDFVDEAKKISQHAPDLTSSAIGQNKKEEPIAPRPKKNVPSKEPTQPSFTSPIPGSATQPEQDRFPNQPVTQPEQVSASASAQRLPSNASESVYSQDSKALKNTPSTTSAGTHGPVPDTSLPAGSDAPPVPPKDEVPISVQPRSPRASRLIDDDVSIHARSAASMRGGRSRGPSLSGLSGKDIPSAVPRHMKSTSSRFSFDMIGAAKQEKLLEDRHRQRELEKKTAEPPGPRDSRFDDFDDDAFDYDAMMDDDGLEERIPGVNADYEDDIYEEEIPMVGEDVDDELDPDNDQENFSGFVFQRSNPTSELTSPHSAGFLPTPRDIDGNRIGYAMSQYTPNLSGTLSPNLPFNSQNNQDMQPDLPPMNIGRSLNDDDLYYDNGMLGFENEFAEDLAAPPEWDDTPFDESIFDNNDTDQFGRPIAGAFAHAQSLQRAAKQDDPKRESDMTSRLSAHSAASQSTAHTSLSVGGRKDIEAEAPNESPKESPTESLKQSPKESPKEGPESPSPIEPAVSSQAVPSGSDSMAVYQAALAAAAYKAAASGKFQRSSSPPLDDTPLSEPSQSPDTPEREDAFKQDSYDGFDGYDDYGQSYEDMADFELDDDAIIAEANASALANDCDGWYGQEFGFYSAANSQHHASDPVDYEYANGGFFGPKGGLDRTTSGRMVSREPNLTPITERSEYSNRNSIMSLSMPGFGGGTPLQSPGLAQLALLGDRGDEMSLSALLRLRSRAWGGSQASLASSQNGSPRSERGDISSSPWGPSFSSPTTFHARKNSVLSTISHDSDNMSASGSPTLTGGIPGLMSPPPPVPPLTQLEPNMRDDVKVAPLNVSRPTSKAFENGISPVSDPAESISSSAMVSPLEPSNRASILRAWCPPSTPGHGPSTQRLRRQHIIYKRGGQWRHSLGHGAKAHWRIWTN</sequence>
<dbReference type="EMBL" id="JANRMS010000770">
    <property type="protein sequence ID" value="KAJ3534623.1"/>
    <property type="molecule type" value="Genomic_DNA"/>
</dbReference>
<protein>
    <submittedName>
        <fullName evidence="1">Uncharacterized protein</fullName>
    </submittedName>
</protein>
<evidence type="ECO:0000313" key="2">
    <source>
        <dbReference type="Proteomes" id="UP001148629"/>
    </source>
</evidence>